<dbReference type="SFLD" id="SFLDG01070">
    <property type="entry name" value="PLP-dependent"/>
    <property type="match status" value="1"/>
</dbReference>
<evidence type="ECO:0000256" key="2">
    <source>
        <dbReference type="ARBA" id="ARBA00022485"/>
    </source>
</evidence>
<evidence type="ECO:0000256" key="6">
    <source>
        <dbReference type="ARBA" id="ARBA00023004"/>
    </source>
</evidence>
<dbReference type="SFLD" id="SFLDS00029">
    <property type="entry name" value="Radical_SAM"/>
    <property type="match status" value="1"/>
</dbReference>
<evidence type="ECO:0000256" key="4">
    <source>
        <dbReference type="ARBA" id="ARBA00022723"/>
    </source>
</evidence>
<evidence type="ECO:0000256" key="5">
    <source>
        <dbReference type="ARBA" id="ARBA00022898"/>
    </source>
</evidence>
<comment type="caution">
    <text evidence="8">The sequence shown here is derived from an EMBL/GenBank/DDBJ whole genome shotgun (WGS) entry which is preliminary data.</text>
</comment>
<dbReference type="GO" id="GO:0051539">
    <property type="term" value="F:4 iron, 4 sulfur cluster binding"/>
    <property type="evidence" value="ECO:0007669"/>
    <property type="project" value="UniProtKB-KW"/>
</dbReference>
<keyword evidence="4" id="KW-0479">Metal-binding</keyword>
<protein>
    <submittedName>
        <fullName evidence="8">Lysine-2,3-aminomutase family</fullName>
    </submittedName>
</protein>
<name>A0A135LB04_PENPA</name>
<evidence type="ECO:0000256" key="1">
    <source>
        <dbReference type="ARBA" id="ARBA00001933"/>
    </source>
</evidence>
<dbReference type="Gene3D" id="3.20.20.70">
    <property type="entry name" value="Aldolase class I"/>
    <property type="match status" value="1"/>
</dbReference>
<accession>A0A135LB04</accession>
<evidence type="ECO:0000256" key="7">
    <source>
        <dbReference type="ARBA" id="ARBA00023014"/>
    </source>
</evidence>
<keyword evidence="3" id="KW-0949">S-adenosyl-L-methionine</keyword>
<dbReference type="EMBL" id="LHQR01000069">
    <property type="protein sequence ID" value="KXG46134.1"/>
    <property type="molecule type" value="Genomic_DNA"/>
</dbReference>
<dbReference type="NCBIfam" id="TIGR00238">
    <property type="entry name" value="KamA family radical SAM protein"/>
    <property type="match status" value="1"/>
</dbReference>
<dbReference type="PANTHER" id="PTHR30538">
    <property type="entry name" value="LYSINE 2,3-AMINOMUTASE-RELATED"/>
    <property type="match status" value="1"/>
</dbReference>
<comment type="cofactor">
    <cofactor evidence="1">
        <name>pyridoxal 5'-phosphate</name>
        <dbReference type="ChEBI" id="CHEBI:597326"/>
    </cofactor>
</comment>
<dbReference type="AlphaFoldDB" id="A0A135LB04"/>
<gene>
    <name evidence="8" type="ORF">PGRI_049900</name>
</gene>
<dbReference type="InterPro" id="IPR003739">
    <property type="entry name" value="Lys_aminomutase/Glu_NH3_mut"/>
</dbReference>
<evidence type="ECO:0000256" key="3">
    <source>
        <dbReference type="ARBA" id="ARBA00022691"/>
    </source>
</evidence>
<reference evidence="8 9" key="1">
    <citation type="journal article" date="2016" name="BMC Genomics">
        <title>Genome sequencing and secondary metabolism of the postharvest pathogen Penicillium griseofulvum.</title>
        <authorList>
            <person name="Banani H."/>
            <person name="Marcet-Houben M."/>
            <person name="Ballester A.R."/>
            <person name="Abbruscato P."/>
            <person name="Gonzalez-Candelas L."/>
            <person name="Gabaldon T."/>
            <person name="Spadaro D."/>
        </authorList>
    </citation>
    <scope>NUCLEOTIDE SEQUENCE [LARGE SCALE GENOMIC DNA]</scope>
    <source>
        <strain evidence="8 9">PG3</strain>
    </source>
</reference>
<dbReference type="SUPFAM" id="SSF102114">
    <property type="entry name" value="Radical SAM enzymes"/>
    <property type="match status" value="1"/>
</dbReference>
<keyword evidence="2" id="KW-0004">4Fe-4S</keyword>
<evidence type="ECO:0000313" key="9">
    <source>
        <dbReference type="Proteomes" id="UP000070168"/>
    </source>
</evidence>
<dbReference type="RefSeq" id="XP_040644670.1">
    <property type="nucleotide sequence ID" value="XM_040792703.1"/>
</dbReference>
<dbReference type="InterPro" id="IPR007197">
    <property type="entry name" value="rSAM"/>
</dbReference>
<keyword evidence="5" id="KW-0663">Pyridoxal phosphate</keyword>
<dbReference type="OMA" id="IPNSEHW"/>
<dbReference type="GO" id="GO:0003824">
    <property type="term" value="F:catalytic activity"/>
    <property type="evidence" value="ECO:0007669"/>
    <property type="project" value="InterPro"/>
</dbReference>
<sequence>MASGQVTTQEAFLSDVAAGMQRAPMATRLTPHTLALVAWDKPYSDPIRRQFIPLASSLHPDHPQLQLDSLHENRDSPVKGLVHRYPDKVLFLASSVCPVYCRFCTRSYSVGAKTETVSKKRFLPLQKYWEPMFEYIAQTTAVTDVVVSGGDSFFLEPAQLREIGHRLLGIENVRRIRFASKGLAVCPSRILDRSDRWTGELIEISQLARKRGKSVALHTHFNHPQEISWITEQAAQRLFENAVTVRNQTVLLNGVNNDVDTMKSLIRRLADNNIQPYYVYQGDMVQGVEDLRTPLCDILHIESHVRGTIAGFMTPSFVVDLPGGGGKRLAATFDSYNRNTGVSTFVAPGVKGNTIHEYHDPLWSLPG</sequence>
<evidence type="ECO:0000313" key="8">
    <source>
        <dbReference type="EMBL" id="KXG46134.1"/>
    </source>
</evidence>
<dbReference type="STRING" id="5078.A0A135LB04"/>
<keyword evidence="9" id="KW-1185">Reference proteome</keyword>
<dbReference type="OrthoDB" id="5396721at2759"/>
<dbReference type="GO" id="GO:0046872">
    <property type="term" value="F:metal ion binding"/>
    <property type="evidence" value="ECO:0007669"/>
    <property type="project" value="UniProtKB-KW"/>
</dbReference>
<organism evidence="8 9">
    <name type="scientific">Penicillium patulum</name>
    <name type="common">Penicillium griseofulvum</name>
    <dbReference type="NCBI Taxonomy" id="5078"/>
    <lineage>
        <taxon>Eukaryota</taxon>
        <taxon>Fungi</taxon>
        <taxon>Dikarya</taxon>
        <taxon>Ascomycota</taxon>
        <taxon>Pezizomycotina</taxon>
        <taxon>Eurotiomycetes</taxon>
        <taxon>Eurotiomycetidae</taxon>
        <taxon>Eurotiales</taxon>
        <taxon>Aspergillaceae</taxon>
        <taxon>Penicillium</taxon>
    </lineage>
</organism>
<keyword evidence="7" id="KW-0411">Iron-sulfur</keyword>
<dbReference type="GeneID" id="63708003"/>
<keyword evidence="6" id="KW-0408">Iron</keyword>
<dbReference type="InterPro" id="IPR013785">
    <property type="entry name" value="Aldolase_TIM"/>
</dbReference>
<dbReference type="InterPro" id="IPR058240">
    <property type="entry name" value="rSAM_sf"/>
</dbReference>
<proteinExistence type="predicted"/>
<dbReference type="PANTHER" id="PTHR30538:SF0">
    <property type="entry name" value="L-LYSINE 2,3-AMINOMUTASE AQ_1632-RELATED"/>
    <property type="match status" value="1"/>
</dbReference>
<dbReference type="Proteomes" id="UP000070168">
    <property type="component" value="Unassembled WGS sequence"/>
</dbReference>